<dbReference type="UniPathway" id="UPA00219"/>
<dbReference type="PANTHER" id="PTHR41533:SF2">
    <property type="entry name" value="BLR7131 PROTEIN"/>
    <property type="match status" value="1"/>
</dbReference>
<evidence type="ECO:0000313" key="9">
    <source>
        <dbReference type="EMBL" id="SHJ81689.1"/>
    </source>
</evidence>
<comment type="pathway">
    <text evidence="1 7">Cell wall biogenesis; peptidoglycan biosynthesis.</text>
</comment>
<dbReference type="GO" id="GO:0009252">
    <property type="term" value="P:peptidoglycan biosynthetic process"/>
    <property type="evidence" value="ECO:0007669"/>
    <property type="project" value="UniProtKB-UniPathway"/>
</dbReference>
<dbReference type="InterPro" id="IPR038063">
    <property type="entry name" value="Transpep_catalytic_dom"/>
</dbReference>
<evidence type="ECO:0000256" key="2">
    <source>
        <dbReference type="ARBA" id="ARBA00005992"/>
    </source>
</evidence>
<dbReference type="Proteomes" id="UP000184418">
    <property type="component" value="Unassembled WGS sequence"/>
</dbReference>
<name>A0A1M6ME16_9BACT</name>
<dbReference type="Pfam" id="PF20142">
    <property type="entry name" value="Scaffold"/>
    <property type="match status" value="1"/>
</dbReference>
<sequence length="503" mass="56151">MAIFVPLLAAMRPFVGGVGLLLAVQWCSSAPPPSLLTAPKPVRALPPTTAPAVPVAPLIRALLDTAAGPARAADARLGLRAGSDVRTFYGSTFAPAWTQPTDSLNPDASAALGLLARAPAHGLRPTDYGWPRLQALRDSLRQPAGPALAEARARQQARLEVYLTDAVLRFMRDLSRGRLRPYTLSGREKAAGRAWQPALGLRAALGHGAVPATMLAGQPPNREYRELQRALAQWLTRPVPPDSGRQHEARYQQAALNLERWRWDAIADSEYLLINIPAYELQVVAHDSVLHRRPVVVGKPKTPTPTLSSAIGYFTLAPDWHVPRSIATKEILPRLKVSPGYLARNNYTLYDERGRLLDPYRINWRRVTAQNFRYVIRQSAGCENALGNIVFRFENPYSVYLHDTPTRQLFAQPERALSHGCIRLEQPMQLAALLLRRDGQPLRLPSEEECARQPRPRDVRLRRPIALHVRYATCIGENGHLRFLPDIYQRDEVIRRGLFGARR</sequence>
<keyword evidence="3" id="KW-0808">Transferase</keyword>
<dbReference type="Pfam" id="PF03734">
    <property type="entry name" value="YkuD"/>
    <property type="match status" value="1"/>
</dbReference>
<evidence type="ECO:0000313" key="10">
    <source>
        <dbReference type="Proteomes" id="UP000184418"/>
    </source>
</evidence>
<evidence type="ECO:0000256" key="5">
    <source>
        <dbReference type="ARBA" id="ARBA00022984"/>
    </source>
</evidence>
<feature type="active site" description="Nucleophile" evidence="7">
    <location>
        <position position="421"/>
    </location>
</feature>
<feature type="active site" description="Proton donor/acceptor" evidence="7">
    <location>
        <position position="402"/>
    </location>
</feature>
<evidence type="ECO:0000256" key="4">
    <source>
        <dbReference type="ARBA" id="ARBA00022960"/>
    </source>
</evidence>
<gene>
    <name evidence="9" type="ORF">SAMN02745146_0246</name>
</gene>
<keyword evidence="5 7" id="KW-0573">Peptidoglycan synthesis</keyword>
<keyword evidence="6 7" id="KW-0961">Cell wall biogenesis/degradation</keyword>
<evidence type="ECO:0000256" key="3">
    <source>
        <dbReference type="ARBA" id="ARBA00022679"/>
    </source>
</evidence>
<dbReference type="SUPFAM" id="SSF141523">
    <property type="entry name" value="L,D-transpeptidase catalytic domain-like"/>
    <property type="match status" value="1"/>
</dbReference>
<proteinExistence type="inferred from homology"/>
<accession>A0A1M6ME16</accession>
<organism evidence="9 10">
    <name type="scientific">Hymenobacter daecheongensis DSM 21074</name>
    <dbReference type="NCBI Taxonomy" id="1121955"/>
    <lineage>
        <taxon>Bacteria</taxon>
        <taxon>Pseudomonadati</taxon>
        <taxon>Bacteroidota</taxon>
        <taxon>Cytophagia</taxon>
        <taxon>Cytophagales</taxon>
        <taxon>Hymenobacteraceae</taxon>
        <taxon>Hymenobacter</taxon>
    </lineage>
</organism>
<dbReference type="InterPro" id="IPR052905">
    <property type="entry name" value="LD-transpeptidase_YkuD-like"/>
</dbReference>
<dbReference type="CDD" id="cd16913">
    <property type="entry name" value="YkuD_like"/>
    <property type="match status" value="1"/>
</dbReference>
<protein>
    <submittedName>
        <fullName evidence="9">Murein L,D-transpeptidase YcbB/YkuD</fullName>
    </submittedName>
</protein>
<keyword evidence="10" id="KW-1185">Reference proteome</keyword>
<evidence type="ECO:0000256" key="7">
    <source>
        <dbReference type="PROSITE-ProRule" id="PRU01373"/>
    </source>
</evidence>
<dbReference type="InterPro" id="IPR045380">
    <property type="entry name" value="LD_TPept_scaffold_dom"/>
</dbReference>
<dbReference type="OrthoDB" id="9778545at2"/>
<dbReference type="EMBL" id="FQYN01000012">
    <property type="protein sequence ID" value="SHJ81689.1"/>
    <property type="molecule type" value="Genomic_DNA"/>
</dbReference>
<dbReference type="Gene3D" id="2.40.440.10">
    <property type="entry name" value="L,D-transpeptidase catalytic domain-like"/>
    <property type="match status" value="1"/>
</dbReference>
<keyword evidence="4 7" id="KW-0133">Cell shape</keyword>
<dbReference type="STRING" id="1121955.SAMN02745146_0246"/>
<dbReference type="RefSeq" id="WP_073112579.1">
    <property type="nucleotide sequence ID" value="NZ_FQYN01000012.1"/>
</dbReference>
<evidence type="ECO:0000256" key="6">
    <source>
        <dbReference type="ARBA" id="ARBA00023316"/>
    </source>
</evidence>
<comment type="similarity">
    <text evidence="2">Belongs to the YkuD family.</text>
</comment>
<dbReference type="GO" id="GO:0016740">
    <property type="term" value="F:transferase activity"/>
    <property type="evidence" value="ECO:0007669"/>
    <property type="project" value="UniProtKB-KW"/>
</dbReference>
<feature type="domain" description="L,D-TPase catalytic" evidence="8">
    <location>
        <begin position="270"/>
        <end position="445"/>
    </location>
</feature>
<evidence type="ECO:0000256" key="1">
    <source>
        <dbReference type="ARBA" id="ARBA00004752"/>
    </source>
</evidence>
<dbReference type="GO" id="GO:0071555">
    <property type="term" value="P:cell wall organization"/>
    <property type="evidence" value="ECO:0007669"/>
    <property type="project" value="UniProtKB-UniRule"/>
</dbReference>
<dbReference type="PROSITE" id="PS52029">
    <property type="entry name" value="LD_TPASE"/>
    <property type="match status" value="1"/>
</dbReference>
<dbReference type="GO" id="GO:0008360">
    <property type="term" value="P:regulation of cell shape"/>
    <property type="evidence" value="ECO:0007669"/>
    <property type="project" value="UniProtKB-UniRule"/>
</dbReference>
<evidence type="ECO:0000259" key="8">
    <source>
        <dbReference type="PROSITE" id="PS52029"/>
    </source>
</evidence>
<reference evidence="9 10" key="1">
    <citation type="submission" date="2016-11" db="EMBL/GenBank/DDBJ databases">
        <authorList>
            <person name="Jaros S."/>
            <person name="Januszkiewicz K."/>
            <person name="Wedrychowicz H."/>
        </authorList>
    </citation>
    <scope>NUCLEOTIDE SEQUENCE [LARGE SCALE GENOMIC DNA]</scope>
    <source>
        <strain evidence="9 10">DSM 21074</strain>
    </source>
</reference>
<dbReference type="AlphaFoldDB" id="A0A1M6ME16"/>
<dbReference type="PANTHER" id="PTHR41533">
    <property type="entry name" value="L,D-TRANSPEPTIDASE HI_1667-RELATED"/>
    <property type="match status" value="1"/>
</dbReference>
<dbReference type="InterPro" id="IPR005490">
    <property type="entry name" value="LD_TPept_cat_dom"/>
</dbReference>
<dbReference type="GO" id="GO:0004180">
    <property type="term" value="F:carboxypeptidase activity"/>
    <property type="evidence" value="ECO:0007669"/>
    <property type="project" value="UniProtKB-ARBA"/>
</dbReference>